<evidence type="ECO:0000313" key="2">
    <source>
        <dbReference type="EMBL" id="GAA2480879.1"/>
    </source>
</evidence>
<gene>
    <name evidence="2" type="ORF">GCM10010422_26830</name>
</gene>
<evidence type="ECO:0000313" key="3">
    <source>
        <dbReference type="Proteomes" id="UP001501721"/>
    </source>
</evidence>
<protein>
    <submittedName>
        <fullName evidence="2">Uncharacterized protein</fullName>
    </submittedName>
</protein>
<dbReference type="EMBL" id="BAAATL010000011">
    <property type="protein sequence ID" value="GAA2480879.1"/>
    <property type="molecule type" value="Genomic_DNA"/>
</dbReference>
<reference evidence="2 3" key="1">
    <citation type="journal article" date="2019" name="Int. J. Syst. Evol. Microbiol.">
        <title>The Global Catalogue of Microorganisms (GCM) 10K type strain sequencing project: providing services to taxonomists for standard genome sequencing and annotation.</title>
        <authorList>
            <consortium name="The Broad Institute Genomics Platform"/>
            <consortium name="The Broad Institute Genome Sequencing Center for Infectious Disease"/>
            <person name="Wu L."/>
            <person name="Ma J."/>
        </authorList>
    </citation>
    <scope>NUCLEOTIDE SEQUENCE [LARGE SCALE GENOMIC DNA]</scope>
    <source>
        <strain evidence="2 3">JCM 6923</strain>
    </source>
</reference>
<comment type="caution">
    <text evidence="2">The sequence shown here is derived from an EMBL/GenBank/DDBJ whole genome shotgun (WGS) entry which is preliminary data.</text>
</comment>
<dbReference type="Proteomes" id="UP001501721">
    <property type="component" value="Unassembled WGS sequence"/>
</dbReference>
<name>A0ABN3LAZ7_9ACTN</name>
<proteinExistence type="predicted"/>
<evidence type="ECO:0000256" key="1">
    <source>
        <dbReference type="SAM" id="MobiDB-lite"/>
    </source>
</evidence>
<feature type="region of interest" description="Disordered" evidence="1">
    <location>
        <begin position="1"/>
        <end position="28"/>
    </location>
</feature>
<feature type="region of interest" description="Disordered" evidence="1">
    <location>
        <begin position="68"/>
        <end position="100"/>
    </location>
</feature>
<accession>A0ABN3LAZ7</accession>
<sequence length="100" mass="10398">MSRRTGPGKAARPGEKAGGPDTPQREPGCAVTVVEGTVTEVAPQGTGHRVTVAVVRSYEPARGPAEVGFLLGGDTRPDRGGRARVPQMTCRQAGKPLLPR</sequence>
<organism evidence="2 3">
    <name type="scientific">Streptomyces graminearus</name>
    <dbReference type="NCBI Taxonomy" id="284030"/>
    <lineage>
        <taxon>Bacteria</taxon>
        <taxon>Bacillati</taxon>
        <taxon>Actinomycetota</taxon>
        <taxon>Actinomycetes</taxon>
        <taxon>Kitasatosporales</taxon>
        <taxon>Streptomycetaceae</taxon>
        <taxon>Streptomyces</taxon>
    </lineage>
</organism>
<keyword evidence="3" id="KW-1185">Reference proteome</keyword>